<protein>
    <submittedName>
        <fullName evidence="2">Uncharacterized protein</fullName>
    </submittedName>
</protein>
<sequence>MPATRTTKAKPSVSAAPFTRGTRRVTTRSTRNVPLPDSPDGPTSEEAAQIEDDNSSLPSDPEDSEFDSPDIDSDDSDSTGGEQVTDIPANAEPKKQKQREKKSVVVLPPHTTDLPHPNQPAIPTDVNGIRLPQTPPIRPTLENYKELAEIWTYTERQGSLMCYDFEVQGL</sequence>
<dbReference type="InParanoid" id="F4S3U0"/>
<dbReference type="HOGENOM" id="CLU_1570988_0_0_1"/>
<dbReference type="VEuPathDB" id="FungiDB:MELLADRAFT_111629"/>
<keyword evidence="3" id="KW-1185">Reference proteome</keyword>
<evidence type="ECO:0000313" key="3">
    <source>
        <dbReference type="Proteomes" id="UP000001072"/>
    </source>
</evidence>
<feature type="compositionally biased region" description="Acidic residues" evidence="1">
    <location>
        <begin position="48"/>
        <end position="77"/>
    </location>
</feature>
<proteinExistence type="predicted"/>
<name>F4S3U0_MELLP</name>
<dbReference type="Proteomes" id="UP000001072">
    <property type="component" value="Unassembled WGS sequence"/>
</dbReference>
<feature type="region of interest" description="Disordered" evidence="1">
    <location>
        <begin position="1"/>
        <end position="130"/>
    </location>
</feature>
<organism evidence="3">
    <name type="scientific">Melampsora larici-populina (strain 98AG31 / pathotype 3-4-7)</name>
    <name type="common">Poplar leaf rust fungus</name>
    <dbReference type="NCBI Taxonomy" id="747676"/>
    <lineage>
        <taxon>Eukaryota</taxon>
        <taxon>Fungi</taxon>
        <taxon>Dikarya</taxon>
        <taxon>Basidiomycota</taxon>
        <taxon>Pucciniomycotina</taxon>
        <taxon>Pucciniomycetes</taxon>
        <taxon>Pucciniales</taxon>
        <taxon>Melampsoraceae</taxon>
        <taxon>Melampsora</taxon>
    </lineage>
</organism>
<dbReference type="GeneID" id="18924444"/>
<dbReference type="EMBL" id="GL883144">
    <property type="protein sequence ID" value="EGG00739.1"/>
    <property type="molecule type" value="Genomic_DNA"/>
</dbReference>
<dbReference type="AlphaFoldDB" id="F4S3U0"/>
<reference evidence="3" key="1">
    <citation type="journal article" date="2011" name="Proc. Natl. Acad. Sci. U.S.A.">
        <title>Obligate biotrophy features unraveled by the genomic analysis of rust fungi.</title>
        <authorList>
            <person name="Duplessis S."/>
            <person name="Cuomo C.A."/>
            <person name="Lin Y.-C."/>
            <person name="Aerts A."/>
            <person name="Tisserant E."/>
            <person name="Veneault-Fourrey C."/>
            <person name="Joly D.L."/>
            <person name="Hacquard S."/>
            <person name="Amselem J."/>
            <person name="Cantarel B.L."/>
            <person name="Chiu R."/>
            <person name="Coutinho P.M."/>
            <person name="Feau N."/>
            <person name="Field M."/>
            <person name="Frey P."/>
            <person name="Gelhaye E."/>
            <person name="Goldberg J."/>
            <person name="Grabherr M.G."/>
            <person name="Kodira C.D."/>
            <person name="Kohler A."/>
            <person name="Kuees U."/>
            <person name="Lindquist E.A."/>
            <person name="Lucas S.M."/>
            <person name="Mago R."/>
            <person name="Mauceli E."/>
            <person name="Morin E."/>
            <person name="Murat C."/>
            <person name="Pangilinan J.L."/>
            <person name="Park R."/>
            <person name="Pearson M."/>
            <person name="Quesneville H."/>
            <person name="Rouhier N."/>
            <person name="Sakthikumar S."/>
            <person name="Salamov A.A."/>
            <person name="Schmutz J."/>
            <person name="Selles B."/>
            <person name="Shapiro H."/>
            <person name="Tanguay P."/>
            <person name="Tuskan G.A."/>
            <person name="Henrissat B."/>
            <person name="Van de Peer Y."/>
            <person name="Rouze P."/>
            <person name="Ellis J.G."/>
            <person name="Dodds P.N."/>
            <person name="Schein J.E."/>
            <person name="Zhong S."/>
            <person name="Hamelin R.C."/>
            <person name="Grigoriev I.V."/>
            <person name="Szabo L.J."/>
            <person name="Martin F."/>
        </authorList>
    </citation>
    <scope>NUCLEOTIDE SEQUENCE [LARGE SCALE GENOMIC DNA]</scope>
    <source>
        <strain evidence="3">98AG31 / pathotype 3-4-7</strain>
    </source>
</reference>
<accession>F4S3U0</accession>
<dbReference type="RefSeq" id="XP_007416010.1">
    <property type="nucleotide sequence ID" value="XM_007415948.1"/>
</dbReference>
<dbReference type="OrthoDB" id="10590315at2759"/>
<dbReference type="KEGG" id="mlr:MELLADRAFT_111629"/>
<gene>
    <name evidence="2" type="ORF">MELLADRAFT_111629</name>
</gene>
<evidence type="ECO:0000256" key="1">
    <source>
        <dbReference type="SAM" id="MobiDB-lite"/>
    </source>
</evidence>
<evidence type="ECO:0000313" key="2">
    <source>
        <dbReference type="EMBL" id="EGG00739.1"/>
    </source>
</evidence>